<feature type="region of interest" description="Disordered" evidence="7">
    <location>
        <begin position="103"/>
        <end position="122"/>
    </location>
</feature>
<dbReference type="NCBIfam" id="TIGR01614">
    <property type="entry name" value="PME_inhib"/>
    <property type="match status" value="1"/>
</dbReference>
<accession>A0AAD6LWC1</accession>
<dbReference type="InterPro" id="IPR035513">
    <property type="entry name" value="Invertase/methylesterase_inhib"/>
</dbReference>
<evidence type="ECO:0000259" key="8">
    <source>
        <dbReference type="SMART" id="SM00856"/>
    </source>
</evidence>
<keyword evidence="2" id="KW-0052">Apoplast</keyword>
<dbReference type="Proteomes" id="UP001164929">
    <property type="component" value="Chromosome 14"/>
</dbReference>
<dbReference type="AlphaFoldDB" id="A0AAD6LWC1"/>
<dbReference type="SMART" id="SM00856">
    <property type="entry name" value="PMEI"/>
    <property type="match status" value="1"/>
</dbReference>
<protein>
    <recommendedName>
        <fullName evidence="8">Pectinesterase inhibitor domain-containing protein</fullName>
    </recommendedName>
</protein>
<evidence type="ECO:0000313" key="9">
    <source>
        <dbReference type="EMBL" id="KAJ6972947.1"/>
    </source>
</evidence>
<dbReference type="Pfam" id="PF04043">
    <property type="entry name" value="PMEI"/>
    <property type="match status" value="1"/>
</dbReference>
<comment type="subcellular location">
    <subcellularLocation>
        <location evidence="1">Secreted</location>
        <location evidence="1">Extracellular space</location>
        <location evidence="1">Apoplast</location>
    </subcellularLocation>
</comment>
<name>A0AAD6LWC1_9ROSI</name>
<dbReference type="GO" id="GO:0048046">
    <property type="term" value="C:apoplast"/>
    <property type="evidence" value="ECO:0007669"/>
    <property type="project" value="UniProtKB-SubCell"/>
</dbReference>
<feature type="domain" description="Pectinesterase inhibitor" evidence="8">
    <location>
        <begin position="242"/>
        <end position="396"/>
    </location>
</feature>
<gene>
    <name evidence="9" type="ORF">NC653_033320</name>
</gene>
<dbReference type="FunFam" id="1.20.140.40:FF:000006">
    <property type="entry name" value="Pectinesterase inhibitor 3"/>
    <property type="match status" value="1"/>
</dbReference>
<comment type="similarity">
    <text evidence="6">Belongs to the PMEI family.</text>
</comment>
<sequence length="411" mass="46220">MVMSHNSRHSIDSCTLQLHSWRPFLDSDPPTNSKPYASSRTLPKRPCLSDRATSFPSNIDSIDISKLSLLQDDDDNNNNKPIPAAPAVTNSPYKRGTLRLIERKRRRRGSRSVSGRSSDRSGTWRCCSVDSKMEMVGENTFDPKTHHRCRRRKHDYRMGRKSKDFKPGSHPSFMNWSYPLHLCPGDDLVVYQKPFKQSAAKREAREESHEAEEQERMRTISILITFLFLSWLTCAPSWGSDNGDTYVREACSVTRYHDLCVHSLASFSHTAGRSPSKWARAGVSVTIGEAKNASQHLNKLKKDRIMRGRNRIALSDCIECFQDAIDNLHKSLGVLRKLDATNFDTQMGDLATWLSAALTDEDTCLDGFEDQSSKQVKMLHNQVSRVTYITSNALALANKLAAAGLGSLNGL</sequence>
<evidence type="ECO:0000256" key="2">
    <source>
        <dbReference type="ARBA" id="ARBA00022523"/>
    </source>
</evidence>
<organism evidence="9 10">
    <name type="scientific">Populus alba x Populus x berolinensis</name>
    <dbReference type="NCBI Taxonomy" id="444605"/>
    <lineage>
        <taxon>Eukaryota</taxon>
        <taxon>Viridiplantae</taxon>
        <taxon>Streptophyta</taxon>
        <taxon>Embryophyta</taxon>
        <taxon>Tracheophyta</taxon>
        <taxon>Spermatophyta</taxon>
        <taxon>Magnoliopsida</taxon>
        <taxon>eudicotyledons</taxon>
        <taxon>Gunneridae</taxon>
        <taxon>Pentapetalae</taxon>
        <taxon>rosids</taxon>
        <taxon>fabids</taxon>
        <taxon>Malpighiales</taxon>
        <taxon>Salicaceae</taxon>
        <taxon>Saliceae</taxon>
        <taxon>Populus</taxon>
    </lineage>
</organism>
<dbReference type="PANTHER" id="PTHR36775">
    <property type="entry name" value="LYR MOTIF PROTEIN"/>
    <property type="match status" value="1"/>
</dbReference>
<feature type="compositionally biased region" description="Polar residues" evidence="7">
    <location>
        <begin position="29"/>
        <end position="41"/>
    </location>
</feature>
<feature type="region of interest" description="Disordered" evidence="7">
    <location>
        <begin position="70"/>
        <end position="95"/>
    </location>
</feature>
<dbReference type="InterPro" id="IPR006501">
    <property type="entry name" value="Pectinesterase_inhib_dom"/>
</dbReference>
<evidence type="ECO:0000256" key="1">
    <source>
        <dbReference type="ARBA" id="ARBA00004271"/>
    </source>
</evidence>
<dbReference type="SUPFAM" id="SSF101148">
    <property type="entry name" value="Plant invertase/pectin methylesterase inhibitor"/>
    <property type="match status" value="1"/>
</dbReference>
<keyword evidence="10" id="KW-1185">Reference proteome</keyword>
<keyword evidence="4" id="KW-0732">Signal</keyword>
<evidence type="ECO:0000256" key="4">
    <source>
        <dbReference type="ARBA" id="ARBA00022729"/>
    </source>
</evidence>
<keyword evidence="5" id="KW-1015">Disulfide bond</keyword>
<dbReference type="EMBL" id="JAQIZT010000014">
    <property type="protein sequence ID" value="KAJ6972947.1"/>
    <property type="molecule type" value="Genomic_DNA"/>
</dbReference>
<evidence type="ECO:0000256" key="3">
    <source>
        <dbReference type="ARBA" id="ARBA00022525"/>
    </source>
</evidence>
<evidence type="ECO:0000256" key="7">
    <source>
        <dbReference type="SAM" id="MobiDB-lite"/>
    </source>
</evidence>
<evidence type="ECO:0000256" key="5">
    <source>
        <dbReference type="ARBA" id="ARBA00023157"/>
    </source>
</evidence>
<dbReference type="Gene3D" id="1.20.140.40">
    <property type="entry name" value="Invertase/pectin methylesterase inhibitor family protein"/>
    <property type="match status" value="1"/>
</dbReference>
<evidence type="ECO:0000313" key="10">
    <source>
        <dbReference type="Proteomes" id="UP001164929"/>
    </source>
</evidence>
<feature type="region of interest" description="Disordered" evidence="7">
    <location>
        <begin position="25"/>
        <end position="50"/>
    </location>
</feature>
<evidence type="ECO:0000256" key="6">
    <source>
        <dbReference type="ARBA" id="ARBA00038471"/>
    </source>
</evidence>
<reference evidence="9" key="1">
    <citation type="journal article" date="2023" name="Mol. Ecol. Resour.">
        <title>Chromosome-level genome assembly of a triploid poplar Populus alba 'Berolinensis'.</title>
        <authorList>
            <person name="Chen S."/>
            <person name="Yu Y."/>
            <person name="Wang X."/>
            <person name="Wang S."/>
            <person name="Zhang T."/>
            <person name="Zhou Y."/>
            <person name="He R."/>
            <person name="Meng N."/>
            <person name="Wang Y."/>
            <person name="Liu W."/>
            <person name="Liu Z."/>
            <person name="Liu J."/>
            <person name="Guo Q."/>
            <person name="Huang H."/>
            <person name="Sederoff R.R."/>
            <person name="Wang G."/>
            <person name="Qu G."/>
            <person name="Chen S."/>
        </authorList>
    </citation>
    <scope>NUCLEOTIDE SEQUENCE</scope>
    <source>
        <strain evidence="9">SC-2020</strain>
    </source>
</reference>
<dbReference type="PANTHER" id="PTHR36775:SF1">
    <property type="entry name" value="LYR MOTIF PROTEIN"/>
    <property type="match status" value="1"/>
</dbReference>
<comment type="caution">
    <text evidence="9">The sequence shown here is derived from an EMBL/GenBank/DDBJ whole genome shotgun (WGS) entry which is preliminary data.</text>
</comment>
<dbReference type="CDD" id="cd15798">
    <property type="entry name" value="PMEI-like_3"/>
    <property type="match status" value="1"/>
</dbReference>
<dbReference type="GO" id="GO:0004857">
    <property type="term" value="F:enzyme inhibitor activity"/>
    <property type="evidence" value="ECO:0007669"/>
    <property type="project" value="InterPro"/>
</dbReference>
<proteinExistence type="inferred from homology"/>
<keyword evidence="3" id="KW-0964">Secreted</keyword>